<dbReference type="GO" id="GO:0005737">
    <property type="term" value="C:cytoplasm"/>
    <property type="evidence" value="ECO:0007669"/>
    <property type="project" value="UniProtKB-SubCell"/>
</dbReference>
<dbReference type="PANTHER" id="PTHR11645">
    <property type="entry name" value="PYRROLINE-5-CARBOXYLATE REDUCTASE"/>
    <property type="match status" value="1"/>
</dbReference>
<dbReference type="SUPFAM" id="SSF51735">
    <property type="entry name" value="NAD(P)-binding Rossmann-fold domains"/>
    <property type="match status" value="1"/>
</dbReference>
<dbReference type="Gene3D" id="3.40.50.720">
    <property type="entry name" value="NAD(P)-binding Rossmann-like Domain"/>
    <property type="match status" value="1"/>
</dbReference>
<protein>
    <recommendedName>
        <fullName evidence="4">Pyrroline-5-carboxylate reductase</fullName>
        <shortName evidence="4">P5C reductase</shortName>
        <shortName evidence="4">P5CR</shortName>
        <ecNumber evidence="4">1.5.1.2</ecNumber>
    </recommendedName>
    <alternativeName>
        <fullName evidence="4">PCA reductase</fullName>
    </alternativeName>
</protein>
<dbReference type="AlphaFoldDB" id="A0A074MCC8"/>
<comment type="catalytic activity">
    <reaction evidence="4">
        <text>L-proline + NADP(+) = (S)-1-pyrroline-5-carboxylate + NADPH + 2 H(+)</text>
        <dbReference type="Rhea" id="RHEA:14109"/>
        <dbReference type="ChEBI" id="CHEBI:15378"/>
        <dbReference type="ChEBI" id="CHEBI:17388"/>
        <dbReference type="ChEBI" id="CHEBI:57783"/>
        <dbReference type="ChEBI" id="CHEBI:58349"/>
        <dbReference type="ChEBI" id="CHEBI:60039"/>
        <dbReference type="EC" id="1.5.1.2"/>
    </reaction>
</comment>
<accession>A0A074MCC8</accession>
<dbReference type="STRING" id="1044.EH31_10010"/>
<proteinExistence type="inferred from homology"/>
<dbReference type="InterPro" id="IPR000304">
    <property type="entry name" value="Pyrroline-COOH_reductase"/>
</dbReference>
<keyword evidence="6" id="KW-1133">Transmembrane helix</keyword>
<dbReference type="EC" id="1.5.1.2" evidence="4"/>
<evidence type="ECO:0000259" key="8">
    <source>
        <dbReference type="Pfam" id="PF14748"/>
    </source>
</evidence>
<feature type="domain" description="Pyrroline-5-carboxylate reductase catalytic N-terminal" evidence="7">
    <location>
        <begin position="9"/>
        <end position="81"/>
    </location>
</feature>
<dbReference type="Gene3D" id="1.10.3730.10">
    <property type="entry name" value="ProC C-terminal domain-like"/>
    <property type="match status" value="1"/>
</dbReference>
<feature type="transmembrane region" description="Helical" evidence="6">
    <location>
        <begin position="7"/>
        <end position="26"/>
    </location>
</feature>
<keyword evidence="10" id="KW-1185">Reference proteome</keyword>
<feature type="domain" description="Pyrroline-5-carboxylate reductase dimerisation" evidence="8">
    <location>
        <begin position="160"/>
        <end position="264"/>
    </location>
</feature>
<dbReference type="InterPro" id="IPR029036">
    <property type="entry name" value="P5CR_dimer"/>
</dbReference>
<organism evidence="9 10">
    <name type="scientific">Erythrobacter longus</name>
    <dbReference type="NCBI Taxonomy" id="1044"/>
    <lineage>
        <taxon>Bacteria</taxon>
        <taxon>Pseudomonadati</taxon>
        <taxon>Pseudomonadota</taxon>
        <taxon>Alphaproteobacteria</taxon>
        <taxon>Sphingomonadales</taxon>
        <taxon>Erythrobacteraceae</taxon>
        <taxon>Erythrobacter/Porphyrobacter group</taxon>
        <taxon>Erythrobacter</taxon>
    </lineage>
</organism>
<dbReference type="UniPathway" id="UPA00098">
    <property type="reaction ID" value="UER00361"/>
</dbReference>
<dbReference type="GO" id="GO:0055129">
    <property type="term" value="P:L-proline biosynthetic process"/>
    <property type="evidence" value="ECO:0007669"/>
    <property type="project" value="UniProtKB-UniRule"/>
</dbReference>
<keyword evidence="4" id="KW-0028">Amino-acid biosynthesis</keyword>
<keyword evidence="4" id="KW-0641">Proline biosynthesis</keyword>
<comment type="subcellular location">
    <subcellularLocation>
        <location evidence="4">Cytoplasm</location>
    </subcellularLocation>
</comment>
<evidence type="ECO:0000313" key="9">
    <source>
        <dbReference type="EMBL" id="KEO90415.1"/>
    </source>
</evidence>
<dbReference type="EMBL" id="JMIW01000003">
    <property type="protein sequence ID" value="KEO90415.1"/>
    <property type="molecule type" value="Genomic_DNA"/>
</dbReference>
<dbReference type="OrthoDB" id="9805754at2"/>
<comment type="similarity">
    <text evidence="1 4">Belongs to the pyrroline-5-carboxylate reductase family.</text>
</comment>
<comment type="function">
    <text evidence="4">Catalyzes the reduction of 1-pyrroline-5-carboxylate (PCA) to L-proline.</text>
</comment>
<dbReference type="eggNOG" id="COG0345">
    <property type="taxonomic scope" value="Bacteria"/>
</dbReference>
<keyword evidence="6" id="KW-0812">Transmembrane</keyword>
<evidence type="ECO:0000256" key="1">
    <source>
        <dbReference type="ARBA" id="ARBA00005525"/>
    </source>
</evidence>
<evidence type="ECO:0000256" key="4">
    <source>
        <dbReference type="HAMAP-Rule" id="MF_01925"/>
    </source>
</evidence>
<keyword evidence="4" id="KW-0963">Cytoplasm</keyword>
<dbReference type="PIRSF" id="PIRSF000193">
    <property type="entry name" value="Pyrrol-5-carb_rd"/>
    <property type="match status" value="1"/>
</dbReference>
<sequence>MAHIQQLLIIGCGNMGGAMLAGWLAAGIDPARFAILDPGLERAPQGVVLYRDVAEAEAAGAHDAVLLGFKPQQLGKLAPGLRGLTGNGIEIYSLLAGLTIAQLKTAFPSADAHIRVMPNLAARINKSPIILFEDGLGTQAKSSAFAFFEHLGTALWLDNEAKFDLVTALAGSGPGFVYRFIDALAEAAVNLGLEQVQATSLALSMVEGASSLAANADASPGILADRVASPGGMTREGLNVLDADKALVKLLTRTLKATADKGAQLSAEAD</sequence>
<name>A0A074MCC8_ERYLO</name>
<dbReference type="InterPro" id="IPR053790">
    <property type="entry name" value="P5CR-like_CS"/>
</dbReference>
<dbReference type="Pfam" id="PF03807">
    <property type="entry name" value="F420_oxidored"/>
    <property type="match status" value="1"/>
</dbReference>
<keyword evidence="2 4" id="KW-0521">NADP</keyword>
<reference evidence="9 10" key="1">
    <citation type="submission" date="2014-04" db="EMBL/GenBank/DDBJ databases">
        <title>A comprehensive comparison of genomes of Erythrobacter spp. strains.</title>
        <authorList>
            <person name="Zheng Q."/>
        </authorList>
    </citation>
    <scope>NUCLEOTIDE SEQUENCE [LARGE SCALE GENOMIC DNA]</scope>
    <source>
        <strain evidence="9 10">DSM 6997</strain>
    </source>
</reference>
<dbReference type="GO" id="GO:0004735">
    <property type="term" value="F:pyrroline-5-carboxylate reductase activity"/>
    <property type="evidence" value="ECO:0007669"/>
    <property type="project" value="UniProtKB-UniRule"/>
</dbReference>
<dbReference type="InterPro" id="IPR036291">
    <property type="entry name" value="NAD(P)-bd_dom_sf"/>
</dbReference>
<dbReference type="Proteomes" id="UP000027647">
    <property type="component" value="Unassembled WGS sequence"/>
</dbReference>
<gene>
    <name evidence="4" type="primary">proC</name>
    <name evidence="9" type="ORF">EH31_10010</name>
</gene>
<comment type="catalytic activity">
    <reaction evidence="4">
        <text>L-proline + NAD(+) = (S)-1-pyrroline-5-carboxylate + NADH + 2 H(+)</text>
        <dbReference type="Rhea" id="RHEA:14105"/>
        <dbReference type="ChEBI" id="CHEBI:15378"/>
        <dbReference type="ChEBI" id="CHEBI:17388"/>
        <dbReference type="ChEBI" id="CHEBI:57540"/>
        <dbReference type="ChEBI" id="CHEBI:57945"/>
        <dbReference type="ChEBI" id="CHEBI:60039"/>
        <dbReference type="EC" id="1.5.1.2"/>
    </reaction>
</comment>
<dbReference type="Pfam" id="PF14748">
    <property type="entry name" value="P5CR_dimer"/>
    <property type="match status" value="1"/>
</dbReference>
<feature type="binding site" evidence="5">
    <location>
        <begin position="10"/>
        <end position="15"/>
    </location>
    <ligand>
        <name>NADP(+)</name>
        <dbReference type="ChEBI" id="CHEBI:58349"/>
    </ligand>
</feature>
<evidence type="ECO:0000256" key="5">
    <source>
        <dbReference type="PIRSR" id="PIRSR000193-1"/>
    </source>
</evidence>
<dbReference type="HAMAP" id="MF_01925">
    <property type="entry name" value="P5C_reductase"/>
    <property type="match status" value="1"/>
</dbReference>
<dbReference type="InterPro" id="IPR008927">
    <property type="entry name" value="6-PGluconate_DH-like_C_sf"/>
</dbReference>
<dbReference type="SUPFAM" id="SSF48179">
    <property type="entry name" value="6-phosphogluconate dehydrogenase C-terminal domain-like"/>
    <property type="match status" value="1"/>
</dbReference>
<comment type="caution">
    <text evidence="9">The sequence shown here is derived from an EMBL/GenBank/DDBJ whole genome shotgun (WGS) entry which is preliminary data.</text>
</comment>
<dbReference type="PROSITE" id="PS00521">
    <property type="entry name" value="P5CR"/>
    <property type="match status" value="1"/>
</dbReference>
<evidence type="ECO:0000313" key="10">
    <source>
        <dbReference type="Proteomes" id="UP000027647"/>
    </source>
</evidence>
<evidence type="ECO:0000256" key="2">
    <source>
        <dbReference type="ARBA" id="ARBA00022857"/>
    </source>
</evidence>
<keyword evidence="3 4" id="KW-0560">Oxidoreductase</keyword>
<keyword evidence="6" id="KW-0472">Membrane</keyword>
<evidence type="ECO:0000256" key="6">
    <source>
        <dbReference type="SAM" id="Phobius"/>
    </source>
</evidence>
<evidence type="ECO:0000259" key="7">
    <source>
        <dbReference type="Pfam" id="PF03807"/>
    </source>
</evidence>
<dbReference type="InterPro" id="IPR028939">
    <property type="entry name" value="P5C_Rdtase_cat_N"/>
</dbReference>
<comment type="pathway">
    <text evidence="4">Amino-acid biosynthesis; L-proline biosynthesis; L-proline from L-glutamate 5-semialdehyde: step 1/1.</text>
</comment>
<dbReference type="PANTHER" id="PTHR11645:SF0">
    <property type="entry name" value="PYRROLINE-5-CARBOXYLATE REDUCTASE 3"/>
    <property type="match status" value="1"/>
</dbReference>
<evidence type="ECO:0000256" key="3">
    <source>
        <dbReference type="ARBA" id="ARBA00023002"/>
    </source>
</evidence>
<dbReference type="RefSeq" id="WP_034959861.1">
    <property type="nucleotide sequence ID" value="NZ_JMIW01000003.1"/>
</dbReference>